<reference evidence="3" key="1">
    <citation type="journal article" date="2015" name="BMC Genomics">
        <title>Draft genome of a commonly misdiagnosed multidrug resistant pathogen Candida auris.</title>
        <authorList>
            <person name="Chatterjee S."/>
            <person name="Alampalli S.V."/>
            <person name="Nageshan R.K."/>
            <person name="Chettiar S.T."/>
            <person name="Joshi S."/>
            <person name="Tatu U.S."/>
        </authorList>
    </citation>
    <scope>NUCLEOTIDE SEQUENCE [LARGE SCALE GENOMIC DNA]</scope>
    <source>
        <strain evidence="3">6684</strain>
    </source>
</reference>
<evidence type="ECO:0000256" key="1">
    <source>
        <dbReference type="SAM" id="MobiDB-lite"/>
    </source>
</evidence>
<sequence>MGDKSRSGPQNGSTGPWSRFQGFPGEAGEKLGKTSEVT</sequence>
<protein>
    <submittedName>
        <fullName evidence="2">Uncharacterized protein</fullName>
    </submittedName>
</protein>
<gene>
    <name evidence="2" type="ORF">QG37_04779</name>
</gene>
<dbReference type="VEuPathDB" id="FungiDB:QG37_04779"/>
<evidence type="ECO:0000313" key="3">
    <source>
        <dbReference type="Proteomes" id="UP000037122"/>
    </source>
</evidence>
<feature type="region of interest" description="Disordered" evidence="1">
    <location>
        <begin position="1"/>
        <end position="38"/>
    </location>
</feature>
<dbReference type="AlphaFoldDB" id="A0A0L0NW94"/>
<organism evidence="2 3">
    <name type="scientific">Candidozyma auris</name>
    <name type="common">Yeast</name>
    <name type="synonym">Candida auris</name>
    <dbReference type="NCBI Taxonomy" id="498019"/>
    <lineage>
        <taxon>Eukaryota</taxon>
        <taxon>Fungi</taxon>
        <taxon>Dikarya</taxon>
        <taxon>Ascomycota</taxon>
        <taxon>Saccharomycotina</taxon>
        <taxon>Pichiomycetes</taxon>
        <taxon>Metschnikowiaceae</taxon>
        <taxon>Candidozyma</taxon>
    </lineage>
</organism>
<feature type="compositionally biased region" description="Polar residues" evidence="1">
    <location>
        <begin position="7"/>
        <end position="16"/>
    </location>
</feature>
<dbReference type="Proteomes" id="UP000037122">
    <property type="component" value="Unassembled WGS sequence"/>
</dbReference>
<evidence type="ECO:0000313" key="2">
    <source>
        <dbReference type="EMBL" id="KND98426.1"/>
    </source>
</evidence>
<dbReference type="EMBL" id="LGST01000032">
    <property type="protein sequence ID" value="KND98426.1"/>
    <property type="molecule type" value="Genomic_DNA"/>
</dbReference>
<accession>A0A0L0NW94</accession>
<comment type="caution">
    <text evidence="2">The sequence shown here is derived from an EMBL/GenBank/DDBJ whole genome shotgun (WGS) entry which is preliminary data.</text>
</comment>
<name>A0A0L0NW94_CANAR</name>
<feature type="compositionally biased region" description="Basic and acidic residues" evidence="1">
    <location>
        <begin position="27"/>
        <end position="38"/>
    </location>
</feature>
<proteinExistence type="predicted"/>